<comment type="similarity">
    <text evidence="4">Belongs to the TRAFAC class dynamin-like GTPase superfamily. GB1/RHD3 GTPase family.</text>
</comment>
<dbReference type="SUPFAM" id="SSF48340">
    <property type="entry name" value="Interferon-induced guanylate-binding protein 1 (GBP1), C-terminal domain"/>
    <property type="match status" value="1"/>
</dbReference>
<dbReference type="CDD" id="cd01851">
    <property type="entry name" value="GBP"/>
    <property type="match status" value="1"/>
</dbReference>
<evidence type="ECO:0000256" key="2">
    <source>
        <dbReference type="ARBA" id="ARBA00022801"/>
    </source>
</evidence>
<organism evidence="7 8">
    <name type="scientific">Morella rubra</name>
    <name type="common">Chinese bayberry</name>
    <dbReference type="NCBI Taxonomy" id="262757"/>
    <lineage>
        <taxon>Eukaryota</taxon>
        <taxon>Viridiplantae</taxon>
        <taxon>Streptophyta</taxon>
        <taxon>Embryophyta</taxon>
        <taxon>Tracheophyta</taxon>
        <taxon>Spermatophyta</taxon>
        <taxon>Magnoliopsida</taxon>
        <taxon>eudicotyledons</taxon>
        <taxon>Gunneridae</taxon>
        <taxon>Pentapetalae</taxon>
        <taxon>rosids</taxon>
        <taxon>fabids</taxon>
        <taxon>Fagales</taxon>
        <taxon>Myricaceae</taxon>
        <taxon>Morella</taxon>
    </lineage>
</organism>
<name>A0A6A1V823_9ROSI</name>
<feature type="domain" description="GB1/RHD3-type G" evidence="6">
    <location>
        <begin position="93"/>
        <end position="213"/>
    </location>
</feature>
<dbReference type="Gene3D" id="3.40.50.300">
    <property type="entry name" value="P-loop containing nucleotide triphosphate hydrolases"/>
    <property type="match status" value="1"/>
</dbReference>
<dbReference type="PANTHER" id="PTHR10751">
    <property type="entry name" value="GUANYLATE BINDING PROTEIN"/>
    <property type="match status" value="1"/>
</dbReference>
<keyword evidence="3" id="KW-0342">GTP-binding</keyword>
<dbReference type="Gene3D" id="1.20.1000.10">
    <property type="entry name" value="Guanylate-binding protein, C-terminal domain"/>
    <property type="match status" value="1"/>
</dbReference>
<keyword evidence="1" id="KW-0547">Nucleotide-binding</keyword>
<evidence type="ECO:0000256" key="4">
    <source>
        <dbReference type="PROSITE-ProRule" id="PRU01052"/>
    </source>
</evidence>
<dbReference type="FunFam" id="1.20.1000.10:FF:000002">
    <property type="entry name" value="Guanylate-binding family protein"/>
    <property type="match status" value="1"/>
</dbReference>
<dbReference type="InterPro" id="IPR027417">
    <property type="entry name" value="P-loop_NTPase"/>
</dbReference>
<gene>
    <name evidence="7" type="ORF">CJ030_MR6G011267</name>
</gene>
<dbReference type="GO" id="GO:0005525">
    <property type="term" value="F:GTP binding"/>
    <property type="evidence" value="ECO:0007669"/>
    <property type="project" value="UniProtKB-KW"/>
</dbReference>
<evidence type="ECO:0000256" key="5">
    <source>
        <dbReference type="SAM" id="Phobius"/>
    </source>
</evidence>
<dbReference type="InterPro" id="IPR036543">
    <property type="entry name" value="Guanylate-bd_C_sf"/>
</dbReference>
<dbReference type="PROSITE" id="PS51715">
    <property type="entry name" value="G_GB1_RHD3"/>
    <property type="match status" value="1"/>
</dbReference>
<reference evidence="7 8" key="1">
    <citation type="journal article" date="2019" name="Plant Biotechnol. J.">
        <title>The red bayberry genome and genetic basis of sex determination.</title>
        <authorList>
            <person name="Jia H.M."/>
            <person name="Jia H.J."/>
            <person name="Cai Q.L."/>
            <person name="Wang Y."/>
            <person name="Zhao H.B."/>
            <person name="Yang W.F."/>
            <person name="Wang G.Y."/>
            <person name="Li Y.H."/>
            <person name="Zhan D.L."/>
            <person name="Shen Y.T."/>
            <person name="Niu Q.F."/>
            <person name="Chang L."/>
            <person name="Qiu J."/>
            <person name="Zhao L."/>
            <person name="Xie H.B."/>
            <person name="Fu W.Y."/>
            <person name="Jin J."/>
            <person name="Li X.W."/>
            <person name="Jiao Y."/>
            <person name="Zhou C.C."/>
            <person name="Tu T."/>
            <person name="Chai C.Y."/>
            <person name="Gao J.L."/>
            <person name="Fan L.J."/>
            <person name="van de Weg E."/>
            <person name="Wang J.Y."/>
            <person name="Gao Z.S."/>
        </authorList>
    </citation>
    <scope>NUCLEOTIDE SEQUENCE [LARGE SCALE GENOMIC DNA]</scope>
    <source>
        <tissue evidence="7">Leaves</tissue>
    </source>
</reference>
<dbReference type="EMBL" id="RXIC02000024">
    <property type="protein sequence ID" value="KAB1208831.1"/>
    <property type="molecule type" value="Genomic_DNA"/>
</dbReference>
<evidence type="ECO:0000313" key="7">
    <source>
        <dbReference type="EMBL" id="KAB1208831.1"/>
    </source>
</evidence>
<keyword evidence="2" id="KW-0378">Hydrolase</keyword>
<keyword evidence="5" id="KW-1133">Transmembrane helix</keyword>
<dbReference type="Pfam" id="PF02263">
    <property type="entry name" value="GBP"/>
    <property type="match status" value="1"/>
</dbReference>
<feature type="transmembrane region" description="Helical" evidence="5">
    <location>
        <begin position="15"/>
        <end position="35"/>
    </location>
</feature>
<sequence length="540" mass="61075">MDEGENTQLTICGRFFVFLLIGCCSSSFLLHEKIVLLISTRGPCPSYAYHALISVIALAVTSFFTWFPIVEPDPGHTKLRLSREGLEAIERITTPIAAVAVIGPYRSGKSFLLNQLLSLSCYEGFGVGHMRDTKTKGIWVWGTPVELDIDGVKTSVFYLDTEGFESIGKSNVYDDRIFALANVMSSVLIYNLPETIREADISRLSFAVELAEEFYGRVKGQDVAFEPAKLLWLIQRDFLQGKSVQEMVNEALRHVPNNDGNKNIELVNQIRDSLAIMGDNSTAFSLPQPHLQRTKLCDMKDGELDPMYVQKREQLKQVVADIIRPKIVQGKTLSGKEFVSFLEQILDALNKGEIPSTGSLVEVFNKGILERCLKLYSDRMAKLGLPLPEQALQDAHERSRDGAMKVFDEQHFGRHHAKKSVMQLDEEIEKCIRMLFWQMNIDLKLCEELYIRCEDKMDQLQVLRLPSMAKFSAGFLQCNQSFELECVGPSKANYEQRMTKMGYSHGFNIGNIDTILAVFWAKKTRDALAITSVQQSKKWP</sequence>
<dbReference type="SUPFAM" id="SSF52540">
    <property type="entry name" value="P-loop containing nucleoside triphosphate hydrolases"/>
    <property type="match status" value="1"/>
</dbReference>
<dbReference type="Pfam" id="PF02841">
    <property type="entry name" value="GBP_C"/>
    <property type="match status" value="1"/>
</dbReference>
<keyword evidence="5" id="KW-0472">Membrane</keyword>
<dbReference type="InterPro" id="IPR030386">
    <property type="entry name" value="G_GB1_RHD3_dom"/>
</dbReference>
<dbReference type="FunFam" id="3.40.50.300:FF:001063">
    <property type="entry name" value="Guanylate-binding family protein"/>
    <property type="match status" value="1"/>
</dbReference>
<feature type="transmembrane region" description="Helical" evidence="5">
    <location>
        <begin position="47"/>
        <end position="69"/>
    </location>
</feature>
<dbReference type="OrthoDB" id="7788754at2759"/>
<comment type="caution">
    <text evidence="7">The sequence shown here is derived from an EMBL/GenBank/DDBJ whole genome shotgun (WGS) entry which is preliminary data.</text>
</comment>
<dbReference type="GO" id="GO:0003924">
    <property type="term" value="F:GTPase activity"/>
    <property type="evidence" value="ECO:0007669"/>
    <property type="project" value="InterPro"/>
</dbReference>
<dbReference type="InterPro" id="IPR015894">
    <property type="entry name" value="Guanylate-bd_N"/>
</dbReference>
<dbReference type="InterPro" id="IPR003191">
    <property type="entry name" value="Guanylate-bd/ATL_C"/>
</dbReference>
<keyword evidence="8" id="KW-1185">Reference proteome</keyword>
<evidence type="ECO:0000259" key="6">
    <source>
        <dbReference type="PROSITE" id="PS51715"/>
    </source>
</evidence>
<keyword evidence="5" id="KW-0812">Transmembrane</keyword>
<dbReference type="AlphaFoldDB" id="A0A6A1V823"/>
<evidence type="ECO:0000256" key="1">
    <source>
        <dbReference type="ARBA" id="ARBA00022741"/>
    </source>
</evidence>
<protein>
    <submittedName>
        <fullName evidence="7">Guanylate-binding protein 4</fullName>
    </submittedName>
</protein>
<evidence type="ECO:0000313" key="8">
    <source>
        <dbReference type="Proteomes" id="UP000516437"/>
    </source>
</evidence>
<evidence type="ECO:0000256" key="3">
    <source>
        <dbReference type="ARBA" id="ARBA00023134"/>
    </source>
</evidence>
<accession>A0A6A1V823</accession>
<proteinExistence type="inferred from homology"/>
<dbReference type="Proteomes" id="UP000516437">
    <property type="component" value="Chromosome 6"/>
</dbReference>